<evidence type="ECO:0000256" key="1">
    <source>
        <dbReference type="SAM" id="MobiDB-lite"/>
    </source>
</evidence>
<evidence type="ECO:0000259" key="2">
    <source>
        <dbReference type="PROSITE" id="PS50879"/>
    </source>
</evidence>
<protein>
    <recommendedName>
        <fullName evidence="2">RNase H type-1 domain-containing protein</fullName>
    </recommendedName>
</protein>
<comment type="caution">
    <text evidence="3">The sequence shown here is derived from an EMBL/GenBank/DDBJ whole genome shotgun (WGS) entry which is preliminary data.</text>
</comment>
<reference evidence="3" key="1">
    <citation type="submission" date="2013-11" db="EMBL/GenBank/DDBJ databases">
        <title>Genome sequence of the fusiform rust pathogen reveals effectors for host alternation and coevolution with pine.</title>
        <authorList>
            <consortium name="DOE Joint Genome Institute"/>
            <person name="Smith K."/>
            <person name="Pendleton A."/>
            <person name="Kubisiak T."/>
            <person name="Anderson C."/>
            <person name="Salamov A."/>
            <person name="Aerts A."/>
            <person name="Riley R."/>
            <person name="Clum A."/>
            <person name="Lindquist E."/>
            <person name="Ence D."/>
            <person name="Campbell M."/>
            <person name="Kronenberg Z."/>
            <person name="Feau N."/>
            <person name="Dhillon B."/>
            <person name="Hamelin R."/>
            <person name="Burleigh J."/>
            <person name="Smith J."/>
            <person name="Yandell M."/>
            <person name="Nelson C."/>
            <person name="Grigoriev I."/>
            <person name="Davis J."/>
        </authorList>
    </citation>
    <scope>NUCLEOTIDE SEQUENCE</scope>
    <source>
        <strain evidence="3">G11</strain>
    </source>
</reference>
<organism evidence="3 4">
    <name type="scientific">Cronartium quercuum f. sp. fusiforme G11</name>
    <dbReference type="NCBI Taxonomy" id="708437"/>
    <lineage>
        <taxon>Eukaryota</taxon>
        <taxon>Fungi</taxon>
        <taxon>Dikarya</taxon>
        <taxon>Basidiomycota</taxon>
        <taxon>Pucciniomycotina</taxon>
        <taxon>Pucciniomycetes</taxon>
        <taxon>Pucciniales</taxon>
        <taxon>Coleosporiaceae</taxon>
        <taxon>Cronartium</taxon>
    </lineage>
</organism>
<dbReference type="AlphaFoldDB" id="A0A9P6T8L6"/>
<keyword evidence="4" id="KW-1185">Reference proteome</keyword>
<evidence type="ECO:0000313" key="3">
    <source>
        <dbReference type="EMBL" id="KAG0143227.1"/>
    </source>
</evidence>
<gene>
    <name evidence="3" type="ORF">CROQUDRAFT_193597</name>
</gene>
<dbReference type="Proteomes" id="UP000886653">
    <property type="component" value="Unassembled WGS sequence"/>
</dbReference>
<dbReference type="InterPro" id="IPR002156">
    <property type="entry name" value="RNaseH_domain"/>
</dbReference>
<dbReference type="GO" id="GO:0004523">
    <property type="term" value="F:RNA-DNA hybrid ribonuclease activity"/>
    <property type="evidence" value="ECO:0007669"/>
    <property type="project" value="InterPro"/>
</dbReference>
<feature type="domain" description="RNase H type-1" evidence="2">
    <location>
        <begin position="10"/>
        <end position="150"/>
    </location>
</feature>
<dbReference type="PROSITE" id="PS50879">
    <property type="entry name" value="RNASE_H_1"/>
    <property type="match status" value="1"/>
</dbReference>
<dbReference type="InterPro" id="IPR012337">
    <property type="entry name" value="RNaseH-like_sf"/>
</dbReference>
<dbReference type="EMBL" id="MU167325">
    <property type="protein sequence ID" value="KAG0143227.1"/>
    <property type="molecule type" value="Genomic_DNA"/>
</dbReference>
<dbReference type="CDD" id="cd09276">
    <property type="entry name" value="Rnase_HI_RT_non_LTR"/>
    <property type="match status" value="1"/>
</dbReference>
<dbReference type="SUPFAM" id="SSF53098">
    <property type="entry name" value="Ribonuclease H-like"/>
    <property type="match status" value="1"/>
</dbReference>
<evidence type="ECO:0000313" key="4">
    <source>
        <dbReference type="Proteomes" id="UP000886653"/>
    </source>
</evidence>
<dbReference type="InterPro" id="IPR036397">
    <property type="entry name" value="RNaseH_sf"/>
</dbReference>
<dbReference type="Pfam" id="PF00075">
    <property type="entry name" value="RNase_H"/>
    <property type="match status" value="1"/>
</dbReference>
<feature type="region of interest" description="Disordered" evidence="1">
    <location>
        <begin position="1"/>
        <end position="23"/>
    </location>
</feature>
<name>A0A9P6T8L6_9BASI</name>
<dbReference type="GO" id="GO:0003676">
    <property type="term" value="F:nucleic acid binding"/>
    <property type="evidence" value="ECO:0007669"/>
    <property type="project" value="InterPro"/>
</dbReference>
<sequence length="309" mass="34397">MQTTPALRTDPRRTTTFSDGSMLPNQGVGAAAVNPTSGAVSKFKLGKADEHTVYEAEVLALELAATQTLQHLENRSTSFWFLVDNQPAILALSQRLRPTTGLRLRRAAQKVLHDLLRLHPYTSIRLVWCPAHVGIDGNEEADTAAKTATELTCPTPRLPISLASARLKIKTSLKHTRQLTPSPQIVNRLRKTYNPTEVRSALASLARPEAAAIVQLRANHSPHNTFLHRINATDSPNCESCDQPETTEHYLLVCKRYRGARQQFIKALLKLKILRTTLAVLTNPKAFKPLADFIRHTGRFRRATSSRQP</sequence>
<dbReference type="Gene3D" id="3.30.420.10">
    <property type="entry name" value="Ribonuclease H-like superfamily/Ribonuclease H"/>
    <property type="match status" value="1"/>
</dbReference>
<proteinExistence type="predicted"/>
<dbReference type="OrthoDB" id="2734236at2759"/>
<accession>A0A9P6T8L6</accession>